<dbReference type="OrthoDB" id="966148at2"/>
<keyword evidence="3" id="KW-1185">Reference proteome</keyword>
<evidence type="ECO:0000259" key="1">
    <source>
        <dbReference type="Pfam" id="PF05099"/>
    </source>
</evidence>
<sequence>MNDTQLLQNYSDQEKAAYLSVIASLASADREASAAEVEFLQQLSHTAGLSGGATQQVLAAAKDATNESIKQNLDTLRGSDLRFSLITDLISFARADGAYSNTEEEMVNKMAAYLGVNQQQTKALESVVDQAASVPHDANDPGKQGFLSGITDKLGSVGIPKGALMAGLLGVVAPMVISGVMNRGGQSSGMGGMGGGLGSVLGGSGTMGGLLGGAAGNVMGSGSMGGLLGGLLGGGLLSGVLGGGGGGGSYGNVPQQGSHVGSGGLGSLTSILGGLGGVPGSAPRSAGGGGLGGLLGGGMGSLLGGLFGR</sequence>
<dbReference type="EMBL" id="SRLC01000003">
    <property type="protein sequence ID" value="TGE20653.1"/>
    <property type="molecule type" value="Genomic_DNA"/>
</dbReference>
<dbReference type="Gene3D" id="1.10.3680.10">
    <property type="entry name" value="TerB-like"/>
    <property type="match status" value="1"/>
</dbReference>
<dbReference type="Proteomes" id="UP000297549">
    <property type="component" value="Unassembled WGS sequence"/>
</dbReference>
<reference evidence="2 3" key="1">
    <citation type="submission" date="2019-04" db="EMBL/GenBank/DDBJ databases">
        <authorList>
            <person name="Feng G."/>
            <person name="Zhang J."/>
            <person name="Zhu H."/>
        </authorList>
    </citation>
    <scope>NUCLEOTIDE SEQUENCE [LARGE SCALE GENOMIC DNA]</scope>
    <source>
        <strain evidence="2 3">JCM 31653</strain>
    </source>
</reference>
<proteinExistence type="predicted"/>
<dbReference type="InterPro" id="IPR007791">
    <property type="entry name" value="DjlA_N"/>
</dbReference>
<protein>
    <submittedName>
        <fullName evidence="2">TerB family tellurite resistance protein</fullName>
    </submittedName>
</protein>
<name>A0A4Z0PUT5_9BACT</name>
<dbReference type="SUPFAM" id="SSF158682">
    <property type="entry name" value="TerB-like"/>
    <property type="match status" value="1"/>
</dbReference>
<organism evidence="2 3">
    <name type="scientific">Hymenobacter aquaticus</name>
    <dbReference type="NCBI Taxonomy" id="1867101"/>
    <lineage>
        <taxon>Bacteria</taxon>
        <taxon>Pseudomonadati</taxon>
        <taxon>Bacteroidota</taxon>
        <taxon>Cytophagia</taxon>
        <taxon>Cytophagales</taxon>
        <taxon>Hymenobacteraceae</taxon>
        <taxon>Hymenobacter</taxon>
    </lineage>
</organism>
<evidence type="ECO:0000313" key="2">
    <source>
        <dbReference type="EMBL" id="TGE20653.1"/>
    </source>
</evidence>
<dbReference type="CDD" id="cd07177">
    <property type="entry name" value="terB_like"/>
    <property type="match status" value="1"/>
</dbReference>
<dbReference type="AlphaFoldDB" id="A0A4Z0PUT5"/>
<dbReference type="InterPro" id="IPR029024">
    <property type="entry name" value="TerB-like"/>
</dbReference>
<gene>
    <name evidence="2" type="ORF">E5K00_21915</name>
</gene>
<accession>A0A4Z0PUT5</accession>
<evidence type="ECO:0000313" key="3">
    <source>
        <dbReference type="Proteomes" id="UP000297549"/>
    </source>
</evidence>
<dbReference type="RefSeq" id="WP_135465452.1">
    <property type="nucleotide sequence ID" value="NZ_SRLC01000003.1"/>
</dbReference>
<dbReference type="Pfam" id="PF05099">
    <property type="entry name" value="TerB"/>
    <property type="match status" value="1"/>
</dbReference>
<feature type="domain" description="Co-chaperone DjlA N-terminal" evidence="1">
    <location>
        <begin position="17"/>
        <end position="123"/>
    </location>
</feature>
<comment type="caution">
    <text evidence="2">The sequence shown here is derived from an EMBL/GenBank/DDBJ whole genome shotgun (WGS) entry which is preliminary data.</text>
</comment>